<keyword evidence="1" id="KW-0378">Hydrolase</keyword>
<dbReference type="PIRSF" id="PIRSF019381">
    <property type="entry name" value="YcjX"/>
    <property type="match status" value="1"/>
</dbReference>
<dbReference type="InterPro" id="IPR007413">
    <property type="entry name" value="YcjX-like"/>
</dbReference>
<reference evidence="1 2" key="1">
    <citation type="journal article" date="2012" name="Science">
        <title>Ecological populations of bacteria act as socially cohesive units of antibiotic production and resistance.</title>
        <authorList>
            <person name="Cordero O.X."/>
            <person name="Wildschutte H."/>
            <person name="Kirkup B."/>
            <person name="Proehl S."/>
            <person name="Ngo L."/>
            <person name="Hussain F."/>
            <person name="Le Roux F."/>
            <person name="Mincer T."/>
            <person name="Polz M.F."/>
        </authorList>
    </citation>
    <scope>NUCLEOTIDE SEQUENCE [LARGE SCALE GENOMIC DNA]</scope>
    <source>
        <strain evidence="1 2">1S-45</strain>
    </source>
</reference>
<accession>A0A1E5E5P0</accession>
<dbReference type="RefSeq" id="WP_017024597.1">
    <property type="nucleotide sequence ID" value="NZ_AJYK02000012.1"/>
</dbReference>
<gene>
    <name evidence="1" type="ORF">A1QC_04655</name>
</gene>
<name>A0A1E5E5P0_9VIBR</name>
<comment type="caution">
    <text evidence="1">The sequence shown here is derived from an EMBL/GenBank/DDBJ whole genome shotgun (WGS) entry which is preliminary data.</text>
</comment>
<evidence type="ECO:0000313" key="2">
    <source>
        <dbReference type="Proteomes" id="UP000094070"/>
    </source>
</evidence>
<dbReference type="STRING" id="1188252.A1QC_04655"/>
<protein>
    <submittedName>
        <fullName evidence="1">Nucleoside triphosphate hydrolase</fullName>
    </submittedName>
</protein>
<dbReference type="AlphaFoldDB" id="A0A1E5E5P0"/>
<dbReference type="GO" id="GO:0016787">
    <property type="term" value="F:hydrolase activity"/>
    <property type="evidence" value="ECO:0007669"/>
    <property type="project" value="UniProtKB-KW"/>
</dbReference>
<proteinExistence type="predicted"/>
<organism evidence="1 2">
    <name type="scientific">Vibrio rumoiensis 1S-45</name>
    <dbReference type="NCBI Taxonomy" id="1188252"/>
    <lineage>
        <taxon>Bacteria</taxon>
        <taxon>Pseudomonadati</taxon>
        <taxon>Pseudomonadota</taxon>
        <taxon>Gammaproteobacteria</taxon>
        <taxon>Vibrionales</taxon>
        <taxon>Vibrionaceae</taxon>
        <taxon>Vibrio</taxon>
    </lineage>
</organism>
<dbReference type="Pfam" id="PF04317">
    <property type="entry name" value="DUF463"/>
    <property type="match status" value="1"/>
</dbReference>
<dbReference type="OrthoDB" id="9777645at2"/>
<dbReference type="Proteomes" id="UP000094070">
    <property type="component" value="Unassembled WGS sequence"/>
</dbReference>
<dbReference type="eggNOG" id="COG3106">
    <property type="taxonomic scope" value="Bacteria"/>
</dbReference>
<keyword evidence="2" id="KW-1185">Reference proteome</keyword>
<dbReference type="PANTHER" id="PTHR38605:SF1">
    <property type="entry name" value="ATPASE"/>
    <property type="match status" value="1"/>
</dbReference>
<sequence>MKIKQEVNDLVKRSLDRHLRLAVTGLSRAGKTAFITSLVNQLLNSSTQENLPLFEPSRNKQLLGAKRIPQTNLMVPRFDYDIAIEQLHSAPPRWPEPTKDVSEIRLAIRFKPKKGARRLLKSTSTLYLDIVDYPGEWLLDLPLLDMSFEQWSQNQMELLKGDKAGSQLRSQLAKEWLVKLNHFNCFDTANENRVAELSKAYTQYLHDCKDSGLHWVQPGRFVLPGELEGAPVLQFFPVELEVDEHGKPTKEIKRDSAYAMLRSRFNEYKKKIVKAFYQEHFATFDRQIVLVDCLQPLNSGHDSFMDMSGAINQLMQSFKYGRNSILKRLFSAKIDKVLFAATKADHVTPDQHVNLVSLLQQLVHEAWQHVSYEGIDMECMSLASIQATMPGFASVGDTTLQAIKGTTLEEETMTLFPGEVPPKLPQQEYWQKQGFEFYQFRPLKIPHDQALPHIRMDKALQFLLGDKLR</sequence>
<dbReference type="PANTHER" id="PTHR38605">
    <property type="entry name" value="ATPASE-RELATED"/>
    <property type="match status" value="1"/>
</dbReference>
<dbReference type="EMBL" id="AJYK02000012">
    <property type="protein sequence ID" value="OEF29219.1"/>
    <property type="molecule type" value="Genomic_DNA"/>
</dbReference>
<evidence type="ECO:0000313" key="1">
    <source>
        <dbReference type="EMBL" id="OEF29219.1"/>
    </source>
</evidence>